<reference evidence="18 19" key="1">
    <citation type="submission" date="2019-09" db="EMBL/GenBank/DDBJ databases">
        <title>Draft Whole-Genome sequence of Blastochloris sulfoviridis DSM 729.</title>
        <authorList>
            <person name="Meyer T.E."/>
            <person name="Kyndt J.A."/>
        </authorList>
    </citation>
    <scope>NUCLEOTIDE SEQUENCE [LARGE SCALE GENOMIC DNA]</scope>
    <source>
        <strain evidence="18 19">DSM 729</strain>
    </source>
</reference>
<evidence type="ECO:0000259" key="17">
    <source>
        <dbReference type="Pfam" id="PF07479"/>
    </source>
</evidence>
<evidence type="ECO:0000313" key="18">
    <source>
        <dbReference type="EMBL" id="KAA5603451.1"/>
    </source>
</evidence>
<dbReference type="Gene3D" id="1.10.1040.10">
    <property type="entry name" value="N-(1-d-carboxylethyl)-l-norvaline Dehydrogenase, domain 2"/>
    <property type="match status" value="1"/>
</dbReference>
<proteinExistence type="inferred from homology"/>
<dbReference type="PRINTS" id="PR00077">
    <property type="entry name" value="GPDHDRGNASE"/>
</dbReference>
<feature type="binding site" evidence="10">
    <location>
        <position position="141"/>
    </location>
    <ligand>
        <name>NADPH</name>
        <dbReference type="ChEBI" id="CHEBI:57783"/>
    </ligand>
</feature>
<dbReference type="UniPathway" id="UPA00940"/>
<feature type="binding site" evidence="13">
    <location>
        <position position="141"/>
    </location>
    <ligand>
        <name>NAD(+)</name>
        <dbReference type="ChEBI" id="CHEBI:57540"/>
    </ligand>
</feature>
<evidence type="ECO:0000256" key="12">
    <source>
        <dbReference type="PIRSR" id="PIRSR000114-2"/>
    </source>
</evidence>
<feature type="binding site" evidence="10">
    <location>
        <position position="278"/>
    </location>
    <ligand>
        <name>NADPH</name>
        <dbReference type="ChEBI" id="CHEBI:57783"/>
    </ligand>
</feature>
<dbReference type="Proteomes" id="UP000323886">
    <property type="component" value="Unassembled WGS sequence"/>
</dbReference>
<dbReference type="EMBL" id="VWPL01000002">
    <property type="protein sequence ID" value="KAA5603451.1"/>
    <property type="molecule type" value="Genomic_DNA"/>
</dbReference>
<dbReference type="OrthoDB" id="9812273at2"/>
<dbReference type="InterPro" id="IPR006109">
    <property type="entry name" value="G3P_DH_NAD-dep_C"/>
</dbReference>
<evidence type="ECO:0000256" key="5">
    <source>
        <dbReference type="ARBA" id="ARBA00023002"/>
    </source>
</evidence>
<feature type="binding site" evidence="10">
    <location>
        <position position="256"/>
    </location>
    <ligand>
        <name>sn-glycerol 3-phosphate</name>
        <dbReference type="ChEBI" id="CHEBI:57597"/>
    </ligand>
</feature>
<dbReference type="AlphaFoldDB" id="A0A5M6I5E8"/>
<keyword evidence="7 10" id="KW-0443">Lipid metabolism</keyword>
<comment type="catalytic activity">
    <reaction evidence="10">
        <text>sn-glycerol 3-phosphate + NAD(+) = dihydroxyacetone phosphate + NADH + H(+)</text>
        <dbReference type="Rhea" id="RHEA:11092"/>
        <dbReference type="ChEBI" id="CHEBI:15378"/>
        <dbReference type="ChEBI" id="CHEBI:57540"/>
        <dbReference type="ChEBI" id="CHEBI:57597"/>
        <dbReference type="ChEBI" id="CHEBI:57642"/>
        <dbReference type="ChEBI" id="CHEBI:57945"/>
        <dbReference type="EC" id="1.1.1.94"/>
    </reaction>
</comment>
<feature type="binding site" evidence="10">
    <location>
        <position position="109"/>
    </location>
    <ligand>
        <name>NADPH</name>
        <dbReference type="ChEBI" id="CHEBI:57783"/>
    </ligand>
</feature>
<feature type="binding site" evidence="10">
    <location>
        <position position="245"/>
    </location>
    <ligand>
        <name>sn-glycerol 3-phosphate</name>
        <dbReference type="ChEBI" id="CHEBI:57597"/>
    </ligand>
</feature>
<comment type="pathway">
    <text evidence="10">Membrane lipid metabolism; glycerophospholipid metabolism.</text>
</comment>
<dbReference type="PANTHER" id="PTHR11728:SF1">
    <property type="entry name" value="GLYCEROL-3-PHOSPHATE DEHYDROGENASE [NAD(+)] 2, CHLOROPLASTIC"/>
    <property type="match status" value="1"/>
</dbReference>
<evidence type="ECO:0000256" key="6">
    <source>
        <dbReference type="ARBA" id="ARBA00023027"/>
    </source>
</evidence>
<dbReference type="PROSITE" id="PS00957">
    <property type="entry name" value="NAD_G3PDH"/>
    <property type="match status" value="1"/>
</dbReference>
<evidence type="ECO:0000313" key="19">
    <source>
        <dbReference type="Proteomes" id="UP000323886"/>
    </source>
</evidence>
<feature type="binding site" evidence="10">
    <location>
        <position position="280"/>
    </location>
    <ligand>
        <name>NADPH</name>
        <dbReference type="ChEBI" id="CHEBI:57783"/>
    </ligand>
</feature>
<evidence type="ECO:0000256" key="15">
    <source>
        <dbReference type="RuleBase" id="RU000439"/>
    </source>
</evidence>
<comment type="subcellular location">
    <subcellularLocation>
        <location evidence="10">Cytoplasm</location>
    </subcellularLocation>
</comment>
<dbReference type="GO" id="GO:0005975">
    <property type="term" value="P:carbohydrate metabolic process"/>
    <property type="evidence" value="ECO:0007669"/>
    <property type="project" value="InterPro"/>
</dbReference>
<accession>A0A5M6I5E8</accession>
<evidence type="ECO:0000256" key="11">
    <source>
        <dbReference type="PIRSR" id="PIRSR000114-1"/>
    </source>
</evidence>
<protein>
    <recommendedName>
        <fullName evidence="10">Glycerol-3-phosphate dehydrogenase [NAD(P)+]</fullName>
        <ecNumber evidence="10">1.1.1.94</ecNumber>
    </recommendedName>
    <alternativeName>
        <fullName evidence="10">NAD(P)(+)-dependent glycerol-3-phosphate dehydrogenase</fullName>
    </alternativeName>
    <alternativeName>
        <fullName evidence="10">NAD(P)H-dependent dihydroxyacetone-phosphate reductase</fullName>
    </alternativeName>
</protein>
<feature type="binding site" evidence="12">
    <location>
        <position position="109"/>
    </location>
    <ligand>
        <name>substrate</name>
    </ligand>
</feature>
<feature type="binding site" evidence="10">
    <location>
        <position position="139"/>
    </location>
    <ligand>
        <name>sn-glycerol 3-phosphate</name>
        <dbReference type="ChEBI" id="CHEBI:57597"/>
    </ligand>
</feature>
<dbReference type="Pfam" id="PF01210">
    <property type="entry name" value="NAD_Gly3P_dh_N"/>
    <property type="match status" value="1"/>
</dbReference>
<dbReference type="Pfam" id="PF07479">
    <property type="entry name" value="NAD_Gly3P_dh_C"/>
    <property type="match status" value="1"/>
</dbReference>
<dbReference type="FunFam" id="3.40.50.720:FF:000019">
    <property type="entry name" value="Glycerol-3-phosphate dehydrogenase [NAD(P)+]"/>
    <property type="match status" value="1"/>
</dbReference>
<comment type="catalytic activity">
    <reaction evidence="10 15">
        <text>sn-glycerol 3-phosphate + NADP(+) = dihydroxyacetone phosphate + NADPH + H(+)</text>
        <dbReference type="Rhea" id="RHEA:11096"/>
        <dbReference type="ChEBI" id="CHEBI:15378"/>
        <dbReference type="ChEBI" id="CHEBI:57597"/>
        <dbReference type="ChEBI" id="CHEBI:57642"/>
        <dbReference type="ChEBI" id="CHEBI:57783"/>
        <dbReference type="ChEBI" id="CHEBI:58349"/>
        <dbReference type="EC" id="1.1.1.94"/>
    </reaction>
</comment>
<organism evidence="18 19">
    <name type="scientific">Blastochloris sulfoviridis</name>
    <dbReference type="NCBI Taxonomy" id="50712"/>
    <lineage>
        <taxon>Bacteria</taxon>
        <taxon>Pseudomonadati</taxon>
        <taxon>Pseudomonadota</taxon>
        <taxon>Alphaproteobacteria</taxon>
        <taxon>Hyphomicrobiales</taxon>
        <taxon>Blastochloridaceae</taxon>
        <taxon>Blastochloris</taxon>
    </lineage>
</organism>
<keyword evidence="8 10" id="KW-0594">Phospholipid biosynthesis</keyword>
<dbReference type="Gene3D" id="3.40.50.720">
    <property type="entry name" value="NAD(P)-binding Rossmann-like Domain"/>
    <property type="match status" value="1"/>
</dbReference>
<dbReference type="GO" id="GO:0051287">
    <property type="term" value="F:NAD binding"/>
    <property type="evidence" value="ECO:0007669"/>
    <property type="project" value="InterPro"/>
</dbReference>
<feature type="domain" description="Glycerol-3-phosphate dehydrogenase NAD-dependent C-terminal" evidence="17">
    <location>
        <begin position="181"/>
        <end position="319"/>
    </location>
</feature>
<dbReference type="InterPro" id="IPR006168">
    <property type="entry name" value="G3P_DH_NAD-dep"/>
</dbReference>
<keyword evidence="9 10" id="KW-1208">Phospholipid metabolism</keyword>
<comment type="caution">
    <text evidence="18">The sequence shown here is derived from an EMBL/GenBank/DDBJ whole genome shotgun (WGS) entry which is preliminary data.</text>
</comment>
<dbReference type="GO" id="GO:0046168">
    <property type="term" value="P:glycerol-3-phosphate catabolic process"/>
    <property type="evidence" value="ECO:0007669"/>
    <property type="project" value="InterPro"/>
</dbReference>
<keyword evidence="6 10" id="KW-0520">NAD</keyword>
<feature type="binding site" evidence="12">
    <location>
        <begin position="256"/>
        <end position="257"/>
    </location>
    <ligand>
        <name>substrate</name>
    </ligand>
</feature>
<evidence type="ECO:0000256" key="3">
    <source>
        <dbReference type="ARBA" id="ARBA00022741"/>
    </source>
</evidence>
<sequence>MVTRYSAIGVAGAGAWGTALANAAVRAGRRVVLWTVFPDHAQDMIRTRENRMFLPGVPIAPDVEITADLAVLAETSAILMVVPTGALREVSANLAPLIRPGTPLVACAKGIERGTDRFVTEIVAEAAPPAIPAILSGPSFATDVAAGLPTAVTVASADEAVAAHLAEAVGSASFRLYHSTDVRGVEIGGAAKNVLAIAVGIAHGRKFGASAAAALTTRGFAELRRFGHAYGARPETLAGLSGLGDLILTCGGPQSRNFSLGFRLGSGEALPAPGSGPLAEGVFTAPVLVEMAAKAGVEMPIAAAVDAVLAGRLGLDEAITGLLARPQKAEIG</sequence>
<feature type="binding site" evidence="13">
    <location>
        <position position="256"/>
    </location>
    <ligand>
        <name>NAD(+)</name>
        <dbReference type="ChEBI" id="CHEBI:57540"/>
    </ligand>
</feature>
<feature type="binding site" evidence="10">
    <location>
        <position position="255"/>
    </location>
    <ligand>
        <name>sn-glycerol 3-phosphate</name>
        <dbReference type="ChEBI" id="CHEBI:57597"/>
    </ligand>
</feature>
<evidence type="ECO:0000256" key="8">
    <source>
        <dbReference type="ARBA" id="ARBA00023209"/>
    </source>
</evidence>
<dbReference type="EC" id="1.1.1.94" evidence="10"/>
<dbReference type="InterPro" id="IPR008927">
    <property type="entry name" value="6-PGluconate_DH-like_C_sf"/>
</dbReference>
<comment type="caution">
    <text evidence="10">Lacks conserved residue(s) required for the propagation of feature annotation.</text>
</comment>
<keyword evidence="5 10" id="KW-0560">Oxidoreductase</keyword>
<evidence type="ECO:0000256" key="1">
    <source>
        <dbReference type="ARBA" id="ARBA00011009"/>
    </source>
</evidence>
<evidence type="ECO:0000256" key="4">
    <source>
        <dbReference type="ARBA" id="ARBA00022857"/>
    </source>
</evidence>
<feature type="binding site" evidence="13">
    <location>
        <begin position="12"/>
        <end position="17"/>
    </location>
    <ligand>
        <name>NAD(+)</name>
        <dbReference type="ChEBI" id="CHEBI:57540"/>
    </ligand>
</feature>
<comment type="similarity">
    <text evidence="1 10 14">Belongs to the NAD-dependent glycerol-3-phosphate dehydrogenase family.</text>
</comment>
<dbReference type="InterPro" id="IPR036291">
    <property type="entry name" value="NAD(P)-bd_dom_sf"/>
</dbReference>
<feature type="binding site" evidence="10">
    <location>
        <position position="137"/>
    </location>
    <ligand>
        <name>sn-glycerol 3-phosphate</name>
        <dbReference type="ChEBI" id="CHEBI:57597"/>
    </ligand>
</feature>
<gene>
    <name evidence="10" type="primary">gpsA</name>
    <name evidence="18" type="ORF">F1193_01150</name>
</gene>
<evidence type="ECO:0000259" key="16">
    <source>
        <dbReference type="Pfam" id="PF01210"/>
    </source>
</evidence>
<dbReference type="PANTHER" id="PTHR11728">
    <property type="entry name" value="GLYCEROL-3-PHOSPHATE DEHYDROGENASE"/>
    <property type="match status" value="1"/>
</dbReference>
<feature type="binding site" evidence="10">
    <location>
        <position position="256"/>
    </location>
    <ligand>
        <name>NADPH</name>
        <dbReference type="ChEBI" id="CHEBI:57783"/>
    </ligand>
</feature>
<dbReference type="SUPFAM" id="SSF51735">
    <property type="entry name" value="NAD(P)-binding Rossmann-fold domains"/>
    <property type="match status" value="1"/>
</dbReference>
<evidence type="ECO:0000256" key="7">
    <source>
        <dbReference type="ARBA" id="ARBA00023098"/>
    </source>
</evidence>
<feature type="binding site" evidence="10">
    <location>
        <position position="192"/>
    </location>
    <ligand>
        <name>sn-glycerol 3-phosphate</name>
        <dbReference type="ChEBI" id="CHEBI:57597"/>
    </ligand>
</feature>
<feature type="binding site" evidence="10">
    <location>
        <position position="16"/>
    </location>
    <ligand>
        <name>NADPH</name>
        <dbReference type="ChEBI" id="CHEBI:57783"/>
    </ligand>
</feature>
<keyword evidence="19" id="KW-1185">Reference proteome</keyword>
<dbReference type="SUPFAM" id="SSF48179">
    <property type="entry name" value="6-phosphogluconate dehydrogenase C-terminal domain-like"/>
    <property type="match status" value="1"/>
</dbReference>
<keyword evidence="4 10" id="KW-0521">NADP</keyword>
<feature type="domain" description="Glycerol-3-phosphate dehydrogenase NAD-dependent N-terminal" evidence="16">
    <location>
        <begin position="8"/>
        <end position="161"/>
    </location>
</feature>
<dbReference type="GO" id="GO:0141153">
    <property type="term" value="F:glycerol-3-phosphate dehydrogenase (NADP+) activity"/>
    <property type="evidence" value="ECO:0007669"/>
    <property type="project" value="RHEA"/>
</dbReference>
<dbReference type="PIRSF" id="PIRSF000114">
    <property type="entry name" value="Glycerol-3-P_dh"/>
    <property type="match status" value="1"/>
</dbReference>
<evidence type="ECO:0000256" key="9">
    <source>
        <dbReference type="ARBA" id="ARBA00023264"/>
    </source>
</evidence>
<evidence type="ECO:0000256" key="13">
    <source>
        <dbReference type="PIRSR" id="PIRSR000114-3"/>
    </source>
</evidence>
<dbReference type="NCBIfam" id="NF000942">
    <property type="entry name" value="PRK00094.1-4"/>
    <property type="match status" value="1"/>
</dbReference>
<dbReference type="GO" id="GO:0141152">
    <property type="term" value="F:glycerol-3-phosphate dehydrogenase (NAD+) activity"/>
    <property type="evidence" value="ECO:0007669"/>
    <property type="project" value="RHEA"/>
</dbReference>
<dbReference type="GO" id="GO:0005829">
    <property type="term" value="C:cytosol"/>
    <property type="evidence" value="ECO:0007669"/>
    <property type="project" value="TreeGrafter"/>
</dbReference>
<evidence type="ECO:0000256" key="2">
    <source>
        <dbReference type="ARBA" id="ARBA00022516"/>
    </source>
</evidence>
<feature type="binding site" evidence="10">
    <location>
        <position position="257"/>
    </location>
    <ligand>
        <name>sn-glycerol 3-phosphate</name>
        <dbReference type="ChEBI" id="CHEBI:57597"/>
    </ligand>
</feature>
<keyword evidence="2 10" id="KW-0444">Lipid biosynthesis</keyword>
<dbReference type="GO" id="GO:0008654">
    <property type="term" value="P:phospholipid biosynthetic process"/>
    <property type="evidence" value="ECO:0007669"/>
    <property type="project" value="UniProtKB-KW"/>
</dbReference>
<dbReference type="InterPro" id="IPR011128">
    <property type="entry name" value="G3P_DH_NAD-dep_N"/>
</dbReference>
<keyword evidence="3 10" id="KW-0547">Nucleotide-binding</keyword>
<dbReference type="GO" id="GO:0006650">
    <property type="term" value="P:glycerophospholipid metabolic process"/>
    <property type="evidence" value="ECO:0007669"/>
    <property type="project" value="UniProtKB-UniRule"/>
</dbReference>
<dbReference type="GO" id="GO:0046167">
    <property type="term" value="P:glycerol-3-phosphate biosynthetic process"/>
    <property type="evidence" value="ECO:0007669"/>
    <property type="project" value="UniProtKB-UniRule"/>
</dbReference>
<dbReference type="HAMAP" id="MF_00394">
    <property type="entry name" value="NAD_Glyc3P_dehydrog"/>
    <property type="match status" value="1"/>
</dbReference>
<keyword evidence="10" id="KW-0963">Cytoplasm</keyword>
<evidence type="ECO:0000256" key="14">
    <source>
        <dbReference type="RuleBase" id="RU000437"/>
    </source>
</evidence>
<feature type="active site" description="Proton acceptor" evidence="10 11">
    <location>
        <position position="192"/>
    </location>
</feature>
<comment type="function">
    <text evidence="10">Catalyzes the reduction of the glycolytic intermediate dihydroxyacetone phosphate (DHAP) to sn-glycerol 3-phosphate (G3P), the key precursor for phospholipid synthesis.</text>
</comment>
<evidence type="ECO:0000256" key="10">
    <source>
        <dbReference type="HAMAP-Rule" id="MF_00394"/>
    </source>
</evidence>
<feature type="binding site" evidence="10">
    <location>
        <position position="109"/>
    </location>
    <ligand>
        <name>sn-glycerol 3-phosphate</name>
        <dbReference type="ChEBI" id="CHEBI:57597"/>
    </ligand>
</feature>
<name>A0A5M6I5E8_9HYPH</name>
<dbReference type="NCBIfam" id="NF000940">
    <property type="entry name" value="PRK00094.1-2"/>
    <property type="match status" value="1"/>
</dbReference>
<dbReference type="InterPro" id="IPR013328">
    <property type="entry name" value="6PGD_dom2"/>
</dbReference>